<evidence type="ECO:0000256" key="4">
    <source>
        <dbReference type="ARBA" id="ARBA00022741"/>
    </source>
</evidence>
<keyword evidence="4" id="KW-0547">Nucleotide-binding</keyword>
<keyword evidence="7" id="KW-0829">Tyrosine-protein kinase</keyword>
<evidence type="ECO:0000256" key="1">
    <source>
        <dbReference type="ARBA" id="ARBA00007316"/>
    </source>
</evidence>
<comment type="similarity">
    <text evidence="1">Belongs to the CpsD/CapB family.</text>
</comment>
<evidence type="ECO:0000259" key="9">
    <source>
        <dbReference type="Pfam" id="PF13614"/>
    </source>
</evidence>
<dbReference type="Proteomes" id="UP001549104">
    <property type="component" value="Unassembled WGS sequence"/>
</dbReference>
<dbReference type="NCBIfam" id="TIGR01007">
    <property type="entry name" value="eps_fam"/>
    <property type="match status" value="1"/>
</dbReference>
<sequence>MFNKKKKPVQAVARKLVTNVNPKSVVSEQFRTVRTNINFSMPDKDLKTLLFTSSTPGEGKSTSAANIAIVFAQDGKKVLLVDADMRKPTMHYTFHTTNSTGLSNLLTRKWGLQDVVIETEIEGLHLVTCGPIPPNPAELLGSKTMDVLLEELIASYDIVIFDAPPILSVTDAQILSNKCDGTILVLNSGSTEKASVLKAKEALVSAKANILGTMLNNFVLEKDQYYYQYYGTGE</sequence>
<evidence type="ECO:0000313" key="10">
    <source>
        <dbReference type="EMBL" id="MET3655493.1"/>
    </source>
</evidence>
<dbReference type="CDD" id="cd05387">
    <property type="entry name" value="BY-kinase"/>
    <property type="match status" value="1"/>
</dbReference>
<comment type="catalytic activity">
    <reaction evidence="8">
        <text>L-tyrosyl-[protein] + ATP = O-phospho-L-tyrosyl-[protein] + ADP + H(+)</text>
        <dbReference type="Rhea" id="RHEA:10596"/>
        <dbReference type="Rhea" id="RHEA-COMP:10136"/>
        <dbReference type="Rhea" id="RHEA-COMP:20101"/>
        <dbReference type="ChEBI" id="CHEBI:15378"/>
        <dbReference type="ChEBI" id="CHEBI:30616"/>
        <dbReference type="ChEBI" id="CHEBI:46858"/>
        <dbReference type="ChEBI" id="CHEBI:61978"/>
        <dbReference type="ChEBI" id="CHEBI:456216"/>
        <dbReference type="EC" id="2.7.10.2"/>
    </reaction>
</comment>
<dbReference type="InterPro" id="IPR005702">
    <property type="entry name" value="Wzc-like_C"/>
</dbReference>
<dbReference type="PANTHER" id="PTHR32309:SF13">
    <property type="entry name" value="FERRIC ENTEROBACTIN TRANSPORT PROTEIN FEPE"/>
    <property type="match status" value="1"/>
</dbReference>
<dbReference type="InterPro" id="IPR050445">
    <property type="entry name" value="Bact_polysacc_biosynth/exp"/>
</dbReference>
<protein>
    <recommendedName>
        <fullName evidence="2">non-specific protein-tyrosine kinase</fullName>
        <ecNumber evidence="2">2.7.10.2</ecNumber>
    </recommendedName>
</protein>
<reference evidence="10 11" key="1">
    <citation type="submission" date="2024-06" db="EMBL/GenBank/DDBJ databases">
        <title>Sorghum-associated microbial communities from plants grown in Nebraska, USA.</title>
        <authorList>
            <person name="Schachtman D."/>
        </authorList>
    </citation>
    <scope>NUCLEOTIDE SEQUENCE [LARGE SCALE GENOMIC DNA]</scope>
    <source>
        <strain evidence="10 11">1288</strain>
    </source>
</reference>
<gene>
    <name evidence="10" type="ORF">ABIC55_000577</name>
</gene>
<proteinExistence type="inferred from homology"/>
<keyword evidence="5" id="KW-0418">Kinase</keyword>
<comment type="caution">
    <text evidence="10">The sequence shown here is derived from an EMBL/GenBank/DDBJ whole genome shotgun (WGS) entry which is preliminary data.</text>
</comment>
<evidence type="ECO:0000256" key="3">
    <source>
        <dbReference type="ARBA" id="ARBA00022679"/>
    </source>
</evidence>
<dbReference type="RefSeq" id="WP_342539076.1">
    <property type="nucleotide sequence ID" value="NZ_JBEPME010000001.1"/>
</dbReference>
<evidence type="ECO:0000256" key="8">
    <source>
        <dbReference type="ARBA" id="ARBA00051245"/>
    </source>
</evidence>
<keyword evidence="6" id="KW-0067">ATP-binding</keyword>
<dbReference type="PANTHER" id="PTHR32309">
    <property type="entry name" value="TYROSINE-PROTEIN KINASE"/>
    <property type="match status" value="1"/>
</dbReference>
<keyword evidence="3" id="KW-0808">Transferase</keyword>
<feature type="domain" description="AAA" evidence="9">
    <location>
        <begin position="56"/>
        <end position="176"/>
    </location>
</feature>
<evidence type="ECO:0000256" key="5">
    <source>
        <dbReference type="ARBA" id="ARBA00022777"/>
    </source>
</evidence>
<accession>A0ABV2K627</accession>
<dbReference type="SUPFAM" id="SSF52540">
    <property type="entry name" value="P-loop containing nucleoside triphosphate hydrolases"/>
    <property type="match status" value="1"/>
</dbReference>
<name>A0ABV2K627_SPOPS</name>
<dbReference type="EC" id="2.7.10.2" evidence="2"/>
<dbReference type="Pfam" id="PF13614">
    <property type="entry name" value="AAA_31"/>
    <property type="match status" value="1"/>
</dbReference>
<dbReference type="InterPro" id="IPR027417">
    <property type="entry name" value="P-loop_NTPase"/>
</dbReference>
<dbReference type="InterPro" id="IPR025669">
    <property type="entry name" value="AAA_dom"/>
</dbReference>
<evidence type="ECO:0000313" key="11">
    <source>
        <dbReference type="Proteomes" id="UP001549104"/>
    </source>
</evidence>
<evidence type="ECO:0000256" key="6">
    <source>
        <dbReference type="ARBA" id="ARBA00022840"/>
    </source>
</evidence>
<organism evidence="10 11">
    <name type="scientific">Sporosarcina psychrophila</name>
    <name type="common">Bacillus psychrophilus</name>
    <dbReference type="NCBI Taxonomy" id="1476"/>
    <lineage>
        <taxon>Bacteria</taxon>
        <taxon>Bacillati</taxon>
        <taxon>Bacillota</taxon>
        <taxon>Bacilli</taxon>
        <taxon>Bacillales</taxon>
        <taxon>Caryophanaceae</taxon>
        <taxon>Sporosarcina</taxon>
    </lineage>
</organism>
<evidence type="ECO:0000256" key="7">
    <source>
        <dbReference type="ARBA" id="ARBA00023137"/>
    </source>
</evidence>
<evidence type="ECO:0000256" key="2">
    <source>
        <dbReference type="ARBA" id="ARBA00011903"/>
    </source>
</evidence>
<keyword evidence="11" id="KW-1185">Reference proteome</keyword>
<dbReference type="EMBL" id="JBEPME010000001">
    <property type="protein sequence ID" value="MET3655493.1"/>
    <property type="molecule type" value="Genomic_DNA"/>
</dbReference>
<dbReference type="Gene3D" id="3.40.50.300">
    <property type="entry name" value="P-loop containing nucleotide triphosphate hydrolases"/>
    <property type="match status" value="1"/>
</dbReference>